<dbReference type="InterPro" id="IPR035952">
    <property type="entry name" value="Rhomboid-like_sf"/>
</dbReference>
<dbReference type="PANTHER" id="PTHR43066">
    <property type="entry name" value="RHOMBOID-RELATED PROTEIN"/>
    <property type="match status" value="1"/>
</dbReference>
<protein>
    <submittedName>
        <fullName evidence="10">Rhomboid family intramembrane serine protease</fullName>
    </submittedName>
</protein>
<feature type="transmembrane region" description="Helical" evidence="8">
    <location>
        <begin position="7"/>
        <end position="25"/>
    </location>
</feature>
<dbReference type="InterPro" id="IPR022764">
    <property type="entry name" value="Peptidase_S54_rhomboid_dom"/>
</dbReference>
<evidence type="ECO:0000256" key="8">
    <source>
        <dbReference type="SAM" id="Phobius"/>
    </source>
</evidence>
<reference evidence="10 11" key="2">
    <citation type="submission" date="2019-09" db="EMBL/GenBank/DDBJ databases">
        <title>Complete Genome Sequence and Methylome Analysis of free living Spirochaetas.</title>
        <authorList>
            <person name="Leshcheva N."/>
            <person name="Mikheeva N."/>
        </authorList>
    </citation>
    <scope>NUCLEOTIDE SEQUENCE [LARGE SCALE GENOMIC DNA]</scope>
    <source>
        <strain evidence="10 11">P</strain>
    </source>
</reference>
<keyword evidence="6 8" id="KW-1133">Transmembrane helix</keyword>
<dbReference type="RefSeq" id="WP_149567204.1">
    <property type="nucleotide sequence ID" value="NZ_CP035807.1"/>
</dbReference>
<dbReference type="GO" id="GO:0006508">
    <property type="term" value="P:proteolysis"/>
    <property type="evidence" value="ECO:0007669"/>
    <property type="project" value="UniProtKB-KW"/>
</dbReference>
<feature type="transmembrane region" description="Helical" evidence="8">
    <location>
        <begin position="166"/>
        <end position="188"/>
    </location>
</feature>
<evidence type="ECO:0000256" key="6">
    <source>
        <dbReference type="ARBA" id="ARBA00022989"/>
    </source>
</evidence>
<dbReference type="GO" id="GO:0004252">
    <property type="term" value="F:serine-type endopeptidase activity"/>
    <property type="evidence" value="ECO:0007669"/>
    <property type="project" value="InterPro"/>
</dbReference>
<sequence length="206" mass="22731">MKIRIKYNAPVSLTLIILSSLVLFLNTHVNPYLISNWFTADGSISFKYSDPYCYLKFISHILGHTDMGHFMGNAIYLILLGPILEEKYKSTTLLGLILITAIISSGINALALDTYMLGASGIVYLFIVLISFTNIEKGEFPLSVVVVLGFYIYKEISREDAGNISVVTHFVGAAVGLLYGLITVMGGFKPSFNNKKDISTQDTVIR</sequence>
<dbReference type="GO" id="GO:0016020">
    <property type="term" value="C:membrane"/>
    <property type="evidence" value="ECO:0007669"/>
    <property type="project" value="UniProtKB-SubCell"/>
</dbReference>
<dbReference type="EMBL" id="CP035807">
    <property type="protein sequence ID" value="QEN03947.1"/>
    <property type="molecule type" value="Genomic_DNA"/>
</dbReference>
<feature type="domain" description="Peptidase S54 rhomboid" evidence="9">
    <location>
        <begin position="55"/>
        <end position="184"/>
    </location>
</feature>
<dbReference type="PANTHER" id="PTHR43066:SF1">
    <property type="entry name" value="RHOMBOID PROTEIN 2"/>
    <property type="match status" value="1"/>
</dbReference>
<feature type="transmembrane region" description="Helical" evidence="8">
    <location>
        <begin position="91"/>
        <end position="109"/>
    </location>
</feature>
<keyword evidence="11" id="KW-1185">Reference proteome</keyword>
<evidence type="ECO:0000256" key="3">
    <source>
        <dbReference type="ARBA" id="ARBA00022670"/>
    </source>
</evidence>
<evidence type="ECO:0000256" key="4">
    <source>
        <dbReference type="ARBA" id="ARBA00022692"/>
    </source>
</evidence>
<keyword evidence="5" id="KW-0378">Hydrolase</keyword>
<evidence type="ECO:0000256" key="5">
    <source>
        <dbReference type="ARBA" id="ARBA00022801"/>
    </source>
</evidence>
<feature type="transmembrane region" description="Helical" evidence="8">
    <location>
        <begin position="67"/>
        <end position="84"/>
    </location>
</feature>
<evidence type="ECO:0000313" key="11">
    <source>
        <dbReference type="Proteomes" id="UP000323824"/>
    </source>
</evidence>
<comment type="similarity">
    <text evidence="2">Belongs to the peptidase S54 family.</text>
</comment>
<evidence type="ECO:0000256" key="7">
    <source>
        <dbReference type="ARBA" id="ARBA00023136"/>
    </source>
</evidence>
<accession>A0A5C1Q930</accession>
<dbReference type="KEGG" id="sper:EW093_04270"/>
<feature type="transmembrane region" description="Helical" evidence="8">
    <location>
        <begin position="139"/>
        <end position="154"/>
    </location>
</feature>
<name>A0A5C1Q930_9SPIO</name>
<evidence type="ECO:0000313" key="10">
    <source>
        <dbReference type="EMBL" id="QEN03947.1"/>
    </source>
</evidence>
<dbReference type="OrthoDB" id="5419261at2"/>
<dbReference type="AlphaFoldDB" id="A0A5C1Q930"/>
<comment type="subcellular location">
    <subcellularLocation>
        <location evidence="1">Membrane</location>
        <topology evidence="1">Multi-pass membrane protein</topology>
    </subcellularLocation>
</comment>
<evidence type="ECO:0000256" key="2">
    <source>
        <dbReference type="ARBA" id="ARBA00009045"/>
    </source>
</evidence>
<gene>
    <name evidence="10" type="ORF">EW093_04270</name>
</gene>
<evidence type="ECO:0000259" key="9">
    <source>
        <dbReference type="Pfam" id="PF01694"/>
    </source>
</evidence>
<reference evidence="10 11" key="1">
    <citation type="submission" date="2019-02" db="EMBL/GenBank/DDBJ databases">
        <authorList>
            <person name="Fomenkov A."/>
            <person name="Dubinina G."/>
            <person name="Grabovich M."/>
            <person name="Vincze T."/>
            <person name="Roberts R.J."/>
        </authorList>
    </citation>
    <scope>NUCLEOTIDE SEQUENCE [LARGE SCALE GENOMIC DNA]</scope>
    <source>
        <strain evidence="10 11">P</strain>
    </source>
</reference>
<keyword evidence="3 10" id="KW-0645">Protease</keyword>
<proteinExistence type="inferred from homology"/>
<dbReference type="Gene3D" id="1.20.1540.10">
    <property type="entry name" value="Rhomboid-like"/>
    <property type="match status" value="1"/>
</dbReference>
<dbReference type="Pfam" id="PF01694">
    <property type="entry name" value="Rhomboid"/>
    <property type="match status" value="1"/>
</dbReference>
<keyword evidence="4 8" id="KW-0812">Transmembrane</keyword>
<dbReference type="SUPFAM" id="SSF144091">
    <property type="entry name" value="Rhomboid-like"/>
    <property type="match status" value="1"/>
</dbReference>
<organism evidence="10 11">
    <name type="scientific">Thiospirochaeta perfilievii</name>
    <dbReference type="NCBI Taxonomy" id="252967"/>
    <lineage>
        <taxon>Bacteria</taxon>
        <taxon>Pseudomonadati</taxon>
        <taxon>Spirochaetota</taxon>
        <taxon>Spirochaetia</taxon>
        <taxon>Spirochaetales</taxon>
        <taxon>Spirochaetaceae</taxon>
        <taxon>Thiospirochaeta</taxon>
    </lineage>
</organism>
<dbReference type="Proteomes" id="UP000323824">
    <property type="component" value="Chromosome"/>
</dbReference>
<keyword evidence="7 8" id="KW-0472">Membrane</keyword>
<evidence type="ECO:0000256" key="1">
    <source>
        <dbReference type="ARBA" id="ARBA00004141"/>
    </source>
</evidence>